<evidence type="ECO:0000313" key="1">
    <source>
        <dbReference type="EMBL" id="SVC26130.1"/>
    </source>
</evidence>
<accession>A0A382KNV2</accession>
<proteinExistence type="predicted"/>
<reference evidence="1" key="1">
    <citation type="submission" date="2018-05" db="EMBL/GenBank/DDBJ databases">
        <authorList>
            <person name="Lanie J.A."/>
            <person name="Ng W.-L."/>
            <person name="Kazmierczak K.M."/>
            <person name="Andrzejewski T.M."/>
            <person name="Davidsen T.M."/>
            <person name="Wayne K.J."/>
            <person name="Tettelin H."/>
            <person name="Glass J.I."/>
            <person name="Rusch D."/>
            <person name="Podicherti R."/>
            <person name="Tsui H.-C.T."/>
            <person name="Winkler M.E."/>
        </authorList>
    </citation>
    <scope>NUCLEOTIDE SEQUENCE</scope>
</reference>
<dbReference type="AlphaFoldDB" id="A0A382KNV2"/>
<organism evidence="1">
    <name type="scientific">marine metagenome</name>
    <dbReference type="NCBI Taxonomy" id="408172"/>
    <lineage>
        <taxon>unclassified sequences</taxon>
        <taxon>metagenomes</taxon>
        <taxon>ecological metagenomes</taxon>
    </lineage>
</organism>
<dbReference type="EMBL" id="UINC01081872">
    <property type="protein sequence ID" value="SVC26130.1"/>
    <property type="molecule type" value="Genomic_DNA"/>
</dbReference>
<feature type="non-terminal residue" evidence="1">
    <location>
        <position position="120"/>
    </location>
</feature>
<dbReference type="Gene3D" id="3.40.50.620">
    <property type="entry name" value="HUPs"/>
    <property type="match status" value="1"/>
</dbReference>
<dbReference type="InterPro" id="IPR014729">
    <property type="entry name" value="Rossmann-like_a/b/a_fold"/>
</dbReference>
<sequence length="120" mass="13567">MEKCFVMFSGGIESVALLHWLTESDHEIVAAVHSVFEHPACASREVNANIPQITDHYKVPLLIHKQSTYDQNFGEREDGFHSSKHWVLAACQLATRYPDVKNFFWGVNSGDHEYGVGGDY</sequence>
<gene>
    <name evidence="1" type="ORF">METZ01_LOCUS278984</name>
</gene>
<dbReference type="SUPFAM" id="SSF52402">
    <property type="entry name" value="Adenine nucleotide alpha hydrolases-like"/>
    <property type="match status" value="1"/>
</dbReference>
<protein>
    <recommendedName>
        <fullName evidence="2">Asparagine synthetase domain-containing protein</fullName>
    </recommendedName>
</protein>
<evidence type="ECO:0008006" key="2">
    <source>
        <dbReference type="Google" id="ProtNLM"/>
    </source>
</evidence>
<name>A0A382KNV2_9ZZZZ</name>